<evidence type="ECO:0000256" key="6">
    <source>
        <dbReference type="SAM" id="MobiDB-lite"/>
    </source>
</evidence>
<feature type="compositionally biased region" description="Pro residues" evidence="6">
    <location>
        <begin position="1"/>
        <end position="10"/>
    </location>
</feature>
<evidence type="ECO:0000256" key="3">
    <source>
        <dbReference type="ARBA" id="ARBA00022692"/>
    </source>
</evidence>
<dbReference type="InterPro" id="IPR020846">
    <property type="entry name" value="MFS_dom"/>
</dbReference>
<dbReference type="GO" id="GO:0022857">
    <property type="term" value="F:transmembrane transporter activity"/>
    <property type="evidence" value="ECO:0007669"/>
    <property type="project" value="InterPro"/>
</dbReference>
<feature type="transmembrane region" description="Helical" evidence="7">
    <location>
        <begin position="268"/>
        <end position="287"/>
    </location>
</feature>
<feature type="transmembrane region" description="Helical" evidence="7">
    <location>
        <begin position="418"/>
        <end position="439"/>
    </location>
</feature>
<evidence type="ECO:0000256" key="1">
    <source>
        <dbReference type="ARBA" id="ARBA00004141"/>
    </source>
</evidence>
<dbReference type="InterPro" id="IPR005829">
    <property type="entry name" value="Sugar_transporter_CS"/>
</dbReference>
<evidence type="ECO:0000256" key="4">
    <source>
        <dbReference type="ARBA" id="ARBA00022989"/>
    </source>
</evidence>
<evidence type="ECO:0000256" key="2">
    <source>
        <dbReference type="ARBA" id="ARBA00022448"/>
    </source>
</evidence>
<feature type="transmembrane region" description="Helical" evidence="7">
    <location>
        <begin position="377"/>
        <end position="398"/>
    </location>
</feature>
<comment type="caution">
    <text evidence="9">The sequence shown here is derived from an EMBL/GenBank/DDBJ whole genome shotgun (WGS) entry which is preliminary data.</text>
</comment>
<evidence type="ECO:0000313" key="10">
    <source>
        <dbReference type="Proteomes" id="UP000073492"/>
    </source>
</evidence>
<dbReference type="EMBL" id="LFZO01000118">
    <property type="protein sequence ID" value="KXT13403.1"/>
    <property type="molecule type" value="Genomic_DNA"/>
</dbReference>
<dbReference type="AlphaFoldDB" id="A0A139IF79"/>
<feature type="transmembrane region" description="Helical" evidence="7">
    <location>
        <begin position="207"/>
        <end position="230"/>
    </location>
</feature>
<comment type="subcellular location">
    <subcellularLocation>
        <location evidence="1">Membrane</location>
        <topology evidence="1">Multi-pass membrane protein</topology>
    </subcellularLocation>
</comment>
<evidence type="ECO:0000259" key="8">
    <source>
        <dbReference type="PROSITE" id="PS50850"/>
    </source>
</evidence>
<feature type="transmembrane region" description="Helical" evidence="7">
    <location>
        <begin position="82"/>
        <end position="109"/>
    </location>
</feature>
<organism evidence="9 10">
    <name type="scientific">Pseudocercospora musae</name>
    <dbReference type="NCBI Taxonomy" id="113226"/>
    <lineage>
        <taxon>Eukaryota</taxon>
        <taxon>Fungi</taxon>
        <taxon>Dikarya</taxon>
        <taxon>Ascomycota</taxon>
        <taxon>Pezizomycotina</taxon>
        <taxon>Dothideomycetes</taxon>
        <taxon>Dothideomycetidae</taxon>
        <taxon>Mycosphaerellales</taxon>
        <taxon>Mycosphaerellaceae</taxon>
        <taxon>Pseudocercospora</taxon>
    </lineage>
</organism>
<dbReference type="PANTHER" id="PTHR23511:SF3">
    <property type="entry name" value="MAJOR FACILITATOR SUPERFAMILY (MFS) PROFILE DOMAIN-CONTAINING PROTEIN"/>
    <property type="match status" value="1"/>
</dbReference>
<keyword evidence="3 7" id="KW-0812">Transmembrane</keyword>
<dbReference type="Proteomes" id="UP000073492">
    <property type="component" value="Unassembled WGS sequence"/>
</dbReference>
<dbReference type="InterPro" id="IPR005828">
    <property type="entry name" value="MFS_sugar_transport-like"/>
</dbReference>
<dbReference type="SUPFAM" id="SSF103473">
    <property type="entry name" value="MFS general substrate transporter"/>
    <property type="match status" value="1"/>
</dbReference>
<accession>A0A139IF79</accession>
<evidence type="ECO:0000313" key="9">
    <source>
        <dbReference type="EMBL" id="KXT13403.1"/>
    </source>
</evidence>
<feature type="region of interest" description="Disordered" evidence="6">
    <location>
        <begin position="1"/>
        <end position="58"/>
    </location>
</feature>
<protein>
    <recommendedName>
        <fullName evidence="8">Major facilitator superfamily (MFS) profile domain-containing protein</fullName>
    </recommendedName>
</protein>
<feature type="transmembrane region" description="Helical" evidence="7">
    <location>
        <begin position="446"/>
        <end position="465"/>
    </location>
</feature>
<dbReference type="PROSITE" id="PS00217">
    <property type="entry name" value="SUGAR_TRANSPORT_2"/>
    <property type="match status" value="1"/>
</dbReference>
<dbReference type="Pfam" id="PF00083">
    <property type="entry name" value="Sugar_tr"/>
    <property type="match status" value="1"/>
</dbReference>
<dbReference type="PROSITE" id="PS50850">
    <property type="entry name" value="MFS"/>
    <property type="match status" value="1"/>
</dbReference>
<dbReference type="PANTHER" id="PTHR23511">
    <property type="entry name" value="SYNAPTIC VESICLE GLYCOPROTEIN 2"/>
    <property type="match status" value="1"/>
</dbReference>
<keyword evidence="2" id="KW-0813">Transport</keyword>
<dbReference type="GO" id="GO:0016020">
    <property type="term" value="C:membrane"/>
    <property type="evidence" value="ECO:0007669"/>
    <property type="project" value="UniProtKB-SubCell"/>
</dbReference>
<keyword evidence="5 7" id="KW-0472">Membrane</keyword>
<feature type="transmembrane region" description="Helical" evidence="7">
    <location>
        <begin position="174"/>
        <end position="200"/>
    </location>
</feature>
<dbReference type="OrthoDB" id="4139357at2759"/>
<name>A0A139IF79_9PEZI</name>
<evidence type="ECO:0000256" key="5">
    <source>
        <dbReference type="ARBA" id="ARBA00023136"/>
    </source>
</evidence>
<feature type="transmembrane region" description="Helical" evidence="7">
    <location>
        <begin position="121"/>
        <end position="142"/>
    </location>
</feature>
<gene>
    <name evidence="9" type="ORF">AC579_9912</name>
</gene>
<sequence length="568" mass="62392">MPPPPPPPPVRQESSMPLLAEERSNRHRPSHERGYSQDLEERPVAIQGPDEDSDGNPLSALDKKYRLVDDEIDSHGMGRYQWFVWTLCGLGYLLDLLYAQAFGLVLGAIQQEFGFSGGESGNISVAFSAGLTAGAFFWGIMGDVIGRRWVFNLTCLFSAAFGAGLGASNNYGTFLALTVFIGFGVGGNIPIDTTICLEFIPSNRRFLLAMLSIFQPIGVVMTSVIAYGFVPTHSCEPNFSMDNALPSCNNVSNGEACCRPEDNRGWRYVLYTIGAINVLVFLSRFVVFNIRESPKYLLSNGKDQQALEVLQSVAKVNKKKCGLTIEDFQSADALSDSDSGGSRKSLLDPKHWKDESKKELSRYKQLFQGKQMARITILVWLTYICDFWGFTLAGHYFPKIIALKDAEVSLTLEETYRNYIAIYAPGIVGVIIGAFMIRLPRLGKKWTMVISSGLMGISIMIFSFTNSQASNTGLNAMEYFFQSMFNAVLYGWTPEVFPAAIRGTATGLASTLGRLFGILAPIVAQSVIGDSGLNDINSIKKILYLSGGVTLICVLTTALLPNRIKTNK</sequence>
<feature type="transmembrane region" description="Helical" evidence="7">
    <location>
        <begin position="149"/>
        <end position="168"/>
    </location>
</feature>
<dbReference type="InterPro" id="IPR036259">
    <property type="entry name" value="MFS_trans_sf"/>
</dbReference>
<reference evidence="9 10" key="1">
    <citation type="submission" date="2015-07" db="EMBL/GenBank/DDBJ databases">
        <title>Comparative genomics of the Sigatoka disease complex on banana suggests a link between parallel evolutionary changes in Pseudocercospora fijiensis and Pseudocercospora eumusae and increased virulence on the banana host.</title>
        <authorList>
            <person name="Chang T.-C."/>
            <person name="Salvucci A."/>
            <person name="Crous P.W."/>
            <person name="Stergiopoulos I."/>
        </authorList>
    </citation>
    <scope>NUCLEOTIDE SEQUENCE [LARGE SCALE GENOMIC DNA]</scope>
    <source>
        <strain evidence="9 10">CBS 116634</strain>
    </source>
</reference>
<evidence type="ECO:0000256" key="7">
    <source>
        <dbReference type="SAM" id="Phobius"/>
    </source>
</evidence>
<proteinExistence type="predicted"/>
<feature type="compositionally biased region" description="Basic and acidic residues" evidence="6">
    <location>
        <begin position="31"/>
        <end position="43"/>
    </location>
</feature>
<dbReference type="Gene3D" id="1.20.1250.20">
    <property type="entry name" value="MFS general substrate transporter like domains"/>
    <property type="match status" value="1"/>
</dbReference>
<dbReference type="CDD" id="cd17316">
    <property type="entry name" value="MFS_SV2_like"/>
    <property type="match status" value="1"/>
</dbReference>
<feature type="domain" description="Major facilitator superfamily (MFS) profile" evidence="8">
    <location>
        <begin position="84"/>
        <end position="565"/>
    </location>
</feature>
<keyword evidence="10" id="KW-1185">Reference proteome</keyword>
<keyword evidence="4 7" id="KW-1133">Transmembrane helix</keyword>
<feature type="transmembrane region" description="Helical" evidence="7">
    <location>
        <begin position="542"/>
        <end position="560"/>
    </location>
</feature>